<feature type="region of interest" description="Disordered" evidence="11">
    <location>
        <begin position="1"/>
        <end position="47"/>
    </location>
</feature>
<proteinExistence type="inferred from homology"/>
<dbReference type="GO" id="GO:0045893">
    <property type="term" value="P:positive regulation of DNA-templated transcription"/>
    <property type="evidence" value="ECO:0007669"/>
    <property type="project" value="TreeGrafter"/>
</dbReference>
<dbReference type="AlphaFoldDB" id="A0A8J5FMF4"/>
<keyword evidence="6 8" id="KW-0539">Nucleus</keyword>
<keyword evidence="3 8" id="KW-0238">DNA-binding</keyword>
<feature type="domain" description="Homeobox" evidence="12">
    <location>
        <begin position="40"/>
        <end position="100"/>
    </location>
</feature>
<dbReference type="FunFam" id="1.10.10.60:FF:000241">
    <property type="entry name" value="homeobox-leucine zipper protein ATHB-40"/>
    <property type="match status" value="1"/>
</dbReference>
<evidence type="ECO:0000256" key="4">
    <source>
        <dbReference type="ARBA" id="ARBA00023155"/>
    </source>
</evidence>
<evidence type="ECO:0000256" key="6">
    <source>
        <dbReference type="ARBA" id="ARBA00023242"/>
    </source>
</evidence>
<accession>A0A8J5FMF4</accession>
<comment type="subcellular location">
    <subcellularLocation>
        <location evidence="1 8 9">Nucleus</location>
    </subcellularLocation>
</comment>
<comment type="caution">
    <text evidence="13">The sequence shown here is derived from an EMBL/GenBank/DDBJ whole genome shotgun (WGS) entry which is preliminary data.</text>
</comment>
<feature type="compositionally biased region" description="Basic residues" evidence="11">
    <location>
        <begin position="28"/>
        <end position="37"/>
    </location>
</feature>
<dbReference type="PANTHER" id="PTHR24326">
    <property type="entry name" value="HOMEOBOX-LEUCINE ZIPPER PROTEIN"/>
    <property type="match status" value="1"/>
</dbReference>
<comment type="similarity">
    <text evidence="7 10">Belongs to the HD-ZIP homeobox family. Class I subfamily.</text>
</comment>
<dbReference type="GO" id="GO:0005634">
    <property type="term" value="C:nucleus"/>
    <property type="evidence" value="ECO:0007669"/>
    <property type="project" value="UniProtKB-SubCell"/>
</dbReference>
<evidence type="ECO:0000256" key="5">
    <source>
        <dbReference type="ARBA" id="ARBA00023163"/>
    </source>
</evidence>
<evidence type="ECO:0000256" key="7">
    <source>
        <dbReference type="ARBA" id="ARBA00025748"/>
    </source>
</evidence>
<dbReference type="Pfam" id="PF00046">
    <property type="entry name" value="Homeodomain"/>
    <property type="match status" value="1"/>
</dbReference>
<feature type="compositionally biased region" description="Polar residues" evidence="11">
    <location>
        <begin position="7"/>
        <end position="20"/>
    </location>
</feature>
<dbReference type="GO" id="GO:0000981">
    <property type="term" value="F:DNA-binding transcription factor activity, RNA polymerase II-specific"/>
    <property type="evidence" value="ECO:0007669"/>
    <property type="project" value="UniProtKB-UniRule"/>
</dbReference>
<evidence type="ECO:0000256" key="10">
    <source>
        <dbReference type="RuleBase" id="RU369038"/>
    </source>
</evidence>
<dbReference type="InterPro" id="IPR045224">
    <property type="entry name" value="HDZip_class_I_plant"/>
</dbReference>
<dbReference type="InterPro" id="IPR001356">
    <property type="entry name" value="HD"/>
</dbReference>
<sequence>MEEQRRFSSLSELCSQTPAASTVGEGSRRRRRPRRKRSSENDEAKKRRLSDAQVKFLEMSFQKERKLESGRKVHLAAELGLDPKQVAVWFQNRRARHKNKQVEEAYAELKSAHDAVVLQKCLLESQVLNLREQLFEAKEEKRKLSLGINGGASGLSNVTAAGGGSSSPSSSFSVVGELGLEGGEGDFMYAHQQEHDFNKYMVEWANFYGV</sequence>
<keyword evidence="2 10" id="KW-0805">Transcription regulation</keyword>
<dbReference type="InterPro" id="IPR017970">
    <property type="entry name" value="Homeobox_CS"/>
</dbReference>
<gene>
    <name evidence="13" type="ORF">ZIOFF_051675</name>
</gene>
<name>A0A8J5FMF4_ZINOF</name>
<evidence type="ECO:0000313" key="13">
    <source>
        <dbReference type="EMBL" id="KAG6490379.1"/>
    </source>
</evidence>
<evidence type="ECO:0000313" key="14">
    <source>
        <dbReference type="Proteomes" id="UP000734854"/>
    </source>
</evidence>
<evidence type="ECO:0000259" key="12">
    <source>
        <dbReference type="PROSITE" id="PS50071"/>
    </source>
</evidence>
<evidence type="ECO:0000256" key="3">
    <source>
        <dbReference type="ARBA" id="ARBA00023125"/>
    </source>
</evidence>
<dbReference type="CDD" id="cd00086">
    <property type="entry name" value="homeodomain"/>
    <property type="match status" value="1"/>
</dbReference>
<evidence type="ECO:0000256" key="9">
    <source>
        <dbReference type="RuleBase" id="RU000682"/>
    </source>
</evidence>
<dbReference type="OrthoDB" id="6159439at2759"/>
<comment type="function">
    <text evidence="10">Transcription factor.</text>
</comment>
<evidence type="ECO:0000256" key="11">
    <source>
        <dbReference type="SAM" id="MobiDB-lite"/>
    </source>
</evidence>
<reference evidence="13 14" key="1">
    <citation type="submission" date="2020-08" db="EMBL/GenBank/DDBJ databases">
        <title>Plant Genome Project.</title>
        <authorList>
            <person name="Zhang R.-G."/>
        </authorList>
    </citation>
    <scope>NUCLEOTIDE SEQUENCE [LARGE SCALE GENOMIC DNA]</scope>
    <source>
        <tissue evidence="13">Rhizome</tissue>
    </source>
</reference>
<dbReference type="PROSITE" id="PS50071">
    <property type="entry name" value="HOMEOBOX_2"/>
    <property type="match status" value="1"/>
</dbReference>
<dbReference type="SMART" id="SM00389">
    <property type="entry name" value="HOX"/>
    <property type="match status" value="1"/>
</dbReference>
<protein>
    <recommendedName>
        <fullName evidence="10">Homeobox-leucine zipper protein</fullName>
    </recommendedName>
    <alternativeName>
        <fullName evidence="10">HD-ZIP protein</fullName>
    </alternativeName>
    <alternativeName>
        <fullName evidence="10">Homeodomain transcription factor</fullName>
    </alternativeName>
</protein>
<evidence type="ECO:0000256" key="8">
    <source>
        <dbReference type="PROSITE-ProRule" id="PRU00108"/>
    </source>
</evidence>
<dbReference type="EMBL" id="JACMSC010000014">
    <property type="protein sequence ID" value="KAG6490379.1"/>
    <property type="molecule type" value="Genomic_DNA"/>
</dbReference>
<feature type="DNA-binding region" description="Homeobox" evidence="8">
    <location>
        <begin position="42"/>
        <end position="101"/>
    </location>
</feature>
<dbReference type="PROSITE" id="PS00027">
    <property type="entry name" value="HOMEOBOX_1"/>
    <property type="match status" value="1"/>
</dbReference>
<evidence type="ECO:0000256" key="1">
    <source>
        <dbReference type="ARBA" id="ARBA00004123"/>
    </source>
</evidence>
<organism evidence="13 14">
    <name type="scientific">Zingiber officinale</name>
    <name type="common">Ginger</name>
    <name type="synonym">Amomum zingiber</name>
    <dbReference type="NCBI Taxonomy" id="94328"/>
    <lineage>
        <taxon>Eukaryota</taxon>
        <taxon>Viridiplantae</taxon>
        <taxon>Streptophyta</taxon>
        <taxon>Embryophyta</taxon>
        <taxon>Tracheophyta</taxon>
        <taxon>Spermatophyta</taxon>
        <taxon>Magnoliopsida</taxon>
        <taxon>Liliopsida</taxon>
        <taxon>Zingiberales</taxon>
        <taxon>Zingiberaceae</taxon>
        <taxon>Zingiber</taxon>
    </lineage>
</organism>
<dbReference type="Proteomes" id="UP000734854">
    <property type="component" value="Unassembled WGS sequence"/>
</dbReference>
<keyword evidence="14" id="KW-1185">Reference proteome</keyword>
<dbReference type="GO" id="GO:0043565">
    <property type="term" value="F:sequence-specific DNA binding"/>
    <property type="evidence" value="ECO:0007669"/>
    <property type="project" value="TreeGrafter"/>
</dbReference>
<keyword evidence="5 10" id="KW-0804">Transcription</keyword>
<keyword evidence="4 8" id="KW-0371">Homeobox</keyword>
<evidence type="ECO:0000256" key="2">
    <source>
        <dbReference type="ARBA" id="ARBA00023015"/>
    </source>
</evidence>
<dbReference type="GO" id="GO:0009725">
    <property type="term" value="P:response to hormone"/>
    <property type="evidence" value="ECO:0007669"/>
    <property type="project" value="UniProtKB-ARBA"/>
</dbReference>
<dbReference type="PANTHER" id="PTHR24326:SF527">
    <property type="entry name" value="HOMEOBOX-LEUCINE ZIPPER PROTEIN ATHB-40"/>
    <property type="match status" value="1"/>
</dbReference>